<proteinExistence type="predicted"/>
<name>A0ABN3UXB2_9ACTN</name>
<organism evidence="2 3">
    <name type="scientific">Streptomyces indiaensis</name>
    <dbReference type="NCBI Taxonomy" id="284033"/>
    <lineage>
        <taxon>Bacteria</taxon>
        <taxon>Bacillati</taxon>
        <taxon>Actinomycetota</taxon>
        <taxon>Actinomycetes</taxon>
        <taxon>Kitasatosporales</taxon>
        <taxon>Streptomycetaceae</taxon>
        <taxon>Streptomyces</taxon>
    </lineage>
</organism>
<protein>
    <recommendedName>
        <fullName evidence="4">Secreted protein</fullName>
    </recommendedName>
</protein>
<accession>A0ABN3UXB2</accession>
<evidence type="ECO:0000313" key="3">
    <source>
        <dbReference type="Proteomes" id="UP001501474"/>
    </source>
</evidence>
<gene>
    <name evidence="2" type="ORF">GCM10010104_10780</name>
</gene>
<reference evidence="2 3" key="1">
    <citation type="journal article" date="2019" name="Int. J. Syst. Evol. Microbiol.">
        <title>The Global Catalogue of Microorganisms (GCM) 10K type strain sequencing project: providing services to taxonomists for standard genome sequencing and annotation.</title>
        <authorList>
            <consortium name="The Broad Institute Genomics Platform"/>
            <consortium name="The Broad Institute Genome Sequencing Center for Infectious Disease"/>
            <person name="Wu L."/>
            <person name="Ma J."/>
        </authorList>
    </citation>
    <scope>NUCLEOTIDE SEQUENCE [LARGE SCALE GENOMIC DNA]</scope>
    <source>
        <strain evidence="2 3">JCM 3053</strain>
    </source>
</reference>
<keyword evidence="1" id="KW-0732">Signal</keyword>
<feature type="signal peptide" evidence="1">
    <location>
        <begin position="1"/>
        <end position="22"/>
    </location>
</feature>
<dbReference type="EMBL" id="BAAART010000023">
    <property type="protein sequence ID" value="GAA2222111.1"/>
    <property type="molecule type" value="Genomic_DNA"/>
</dbReference>
<evidence type="ECO:0000313" key="2">
    <source>
        <dbReference type="EMBL" id="GAA2222111.1"/>
    </source>
</evidence>
<evidence type="ECO:0000256" key="1">
    <source>
        <dbReference type="SAM" id="SignalP"/>
    </source>
</evidence>
<feature type="chain" id="PRO_5045193579" description="Secreted protein" evidence="1">
    <location>
        <begin position="23"/>
        <end position="172"/>
    </location>
</feature>
<sequence length="172" mass="17070">MPATRAVTVSVSVAAVSAVSVAAVSVPRSTVSAVTVPRSAASVVAGTLPSGGSRAVPGSVALTGPPPVLTAVLGAEARVLPVPVLGGPSRGRGLRHALPLRSARLLWLGRTLSGPADEIMALTRTVTTAVAVSGAGSAGRLGRGVGGTLRRGHRPIIARTRGALCSPRQNCR</sequence>
<comment type="caution">
    <text evidence="2">The sequence shown here is derived from an EMBL/GenBank/DDBJ whole genome shotgun (WGS) entry which is preliminary data.</text>
</comment>
<evidence type="ECO:0008006" key="4">
    <source>
        <dbReference type="Google" id="ProtNLM"/>
    </source>
</evidence>
<keyword evidence="3" id="KW-1185">Reference proteome</keyword>
<dbReference type="Proteomes" id="UP001501474">
    <property type="component" value="Unassembled WGS sequence"/>
</dbReference>